<dbReference type="SUPFAM" id="SSF55729">
    <property type="entry name" value="Acyl-CoA N-acyltransferases (Nat)"/>
    <property type="match status" value="1"/>
</dbReference>
<dbReference type="InterPro" id="IPR016181">
    <property type="entry name" value="Acyl_CoA_acyltransferase"/>
</dbReference>
<dbReference type="Proteomes" id="UP000217103">
    <property type="component" value="Unassembled WGS sequence"/>
</dbReference>
<dbReference type="OrthoDB" id="3627178at2"/>
<sequence length="166" mass="18638">MSTFQVTVRPVSAADHPVIERLWLMFRHDMAEFQGGLPNPDATYHSDRLRSALEDDDWAAYLFTSGDRPVGFSFVRALSGPARVLNSFFVVRGARRSGIGMKAVREVISRYPGPWKVAFQDSNTAAVAFWRRVATEIAGDAWTEERRPVPNRPDVPPDVWISFTAA</sequence>
<dbReference type="AlphaFoldDB" id="A0A1H1H9W1"/>
<evidence type="ECO:0000313" key="3">
    <source>
        <dbReference type="Proteomes" id="UP000217103"/>
    </source>
</evidence>
<dbReference type="InterPro" id="IPR000182">
    <property type="entry name" value="GNAT_dom"/>
</dbReference>
<proteinExistence type="predicted"/>
<keyword evidence="2" id="KW-0808">Transferase</keyword>
<feature type="domain" description="N-acetyltransferase" evidence="1">
    <location>
        <begin position="6"/>
        <end position="166"/>
    </location>
</feature>
<dbReference type="Gene3D" id="3.40.630.30">
    <property type="match status" value="1"/>
</dbReference>
<dbReference type="RefSeq" id="WP_093261237.1">
    <property type="nucleotide sequence ID" value="NZ_FNKK01000002.1"/>
</dbReference>
<reference evidence="2 3" key="1">
    <citation type="submission" date="2016-10" db="EMBL/GenBank/DDBJ databases">
        <authorList>
            <person name="de Groot N.N."/>
        </authorList>
    </citation>
    <scope>NUCLEOTIDE SEQUENCE [LARGE SCALE GENOMIC DNA]</scope>
    <source>
        <strain evidence="2 3">DSM 43794</strain>
    </source>
</reference>
<dbReference type="CDD" id="cd04301">
    <property type="entry name" value="NAT_SF"/>
    <property type="match status" value="1"/>
</dbReference>
<dbReference type="STRING" id="35622.SAMN04489764_4195"/>
<evidence type="ECO:0000259" key="1">
    <source>
        <dbReference type="PROSITE" id="PS51186"/>
    </source>
</evidence>
<name>A0A1H1H9W1_9ACTN</name>
<protein>
    <submittedName>
        <fullName evidence="2">Predicted acetyltransferase</fullName>
    </submittedName>
</protein>
<evidence type="ECO:0000313" key="2">
    <source>
        <dbReference type="EMBL" id="SDR22173.1"/>
    </source>
</evidence>
<gene>
    <name evidence="2" type="ORF">SAMN04489764_4195</name>
</gene>
<accession>A0A1H1H9W1</accession>
<dbReference type="EMBL" id="FNKK01000002">
    <property type="protein sequence ID" value="SDR22173.1"/>
    <property type="molecule type" value="Genomic_DNA"/>
</dbReference>
<organism evidence="2 3">
    <name type="scientific">Thermostaphylospora chromogena</name>
    <dbReference type="NCBI Taxonomy" id="35622"/>
    <lineage>
        <taxon>Bacteria</taxon>
        <taxon>Bacillati</taxon>
        <taxon>Actinomycetota</taxon>
        <taxon>Actinomycetes</taxon>
        <taxon>Streptosporangiales</taxon>
        <taxon>Thermomonosporaceae</taxon>
        <taxon>Thermostaphylospora</taxon>
    </lineage>
</organism>
<dbReference type="GO" id="GO:0016747">
    <property type="term" value="F:acyltransferase activity, transferring groups other than amino-acyl groups"/>
    <property type="evidence" value="ECO:0007669"/>
    <property type="project" value="InterPro"/>
</dbReference>
<keyword evidence="3" id="KW-1185">Reference proteome</keyword>
<dbReference type="Pfam" id="PF00583">
    <property type="entry name" value="Acetyltransf_1"/>
    <property type="match status" value="1"/>
</dbReference>
<dbReference type="PROSITE" id="PS51186">
    <property type="entry name" value="GNAT"/>
    <property type="match status" value="1"/>
</dbReference>